<sequence>LDKMECLWIASILASIPQVYNQIIREDKCQLFVTSFDWVVKGRLTFGKMTFPKTAMSLGRCISSCVHFESERGVKECRSINYNPALSQCEVFKKELTMAVPAILFKDEAPLFEDVSGWFHYSPNPNTTMVGPKCAAEGNPCGVGKCTDTCDSFKCECNVEQLKEDDVCKLKDPKSFCKLNNFIGREMTVSDNNQKLNVKTATEIEAVDGTTYTFELDPTEEGCVFVESTTRASTISFLYKTCQFYDSHNSLTYSLDTCDYKEAQKLVGLYDHGKIFVSRYGIHGGFRIKSNKLDHLLDGTVTGITTTDAGDFQIAVNFYNQFELTGLIDCTIILKRFDDGETMTWRKIGCQIPSVTPTPTPSL</sequence>
<evidence type="ECO:0000313" key="2">
    <source>
        <dbReference type="Proteomes" id="UP000594262"/>
    </source>
</evidence>
<dbReference type="AlphaFoldDB" id="A0A7M5WT84"/>
<evidence type="ECO:0000313" key="1">
    <source>
        <dbReference type="EnsemblMetazoa" id="CLYHEMP012785.1"/>
    </source>
</evidence>
<dbReference type="EnsemblMetazoa" id="CLYHEMT012785.1">
    <property type="protein sequence ID" value="CLYHEMP012785.1"/>
    <property type="gene ID" value="CLYHEMG012785"/>
</dbReference>
<reference evidence="1" key="1">
    <citation type="submission" date="2021-01" db="UniProtKB">
        <authorList>
            <consortium name="EnsemblMetazoa"/>
        </authorList>
    </citation>
    <scope>IDENTIFICATION</scope>
</reference>
<organism evidence="1 2">
    <name type="scientific">Clytia hemisphaerica</name>
    <dbReference type="NCBI Taxonomy" id="252671"/>
    <lineage>
        <taxon>Eukaryota</taxon>
        <taxon>Metazoa</taxon>
        <taxon>Cnidaria</taxon>
        <taxon>Hydrozoa</taxon>
        <taxon>Hydroidolina</taxon>
        <taxon>Leptothecata</taxon>
        <taxon>Obeliida</taxon>
        <taxon>Clytiidae</taxon>
        <taxon>Clytia</taxon>
    </lineage>
</organism>
<accession>A0A7M5WT84</accession>
<name>A0A7M5WT84_9CNID</name>
<protein>
    <submittedName>
        <fullName evidence="1">Uncharacterized protein</fullName>
    </submittedName>
</protein>
<dbReference type="Proteomes" id="UP000594262">
    <property type="component" value="Unplaced"/>
</dbReference>
<proteinExistence type="predicted"/>
<keyword evidence="2" id="KW-1185">Reference proteome</keyword>